<dbReference type="OrthoDB" id="260519at2759"/>
<reference evidence="6 7" key="1">
    <citation type="submission" date="2013-11" db="EMBL/GenBank/DDBJ databases">
        <title>The Genome Sequence of Phytophthora parasitica P1976.</title>
        <authorList>
            <consortium name="The Broad Institute Genomics Platform"/>
            <person name="Russ C."/>
            <person name="Tyler B."/>
            <person name="Panabieres F."/>
            <person name="Shan W."/>
            <person name="Tripathy S."/>
            <person name="Grunwald N."/>
            <person name="Machado M."/>
            <person name="Johnson C.S."/>
            <person name="Walker B."/>
            <person name="Young S."/>
            <person name="Zeng Q."/>
            <person name="Gargeya S."/>
            <person name="Fitzgerald M."/>
            <person name="Haas B."/>
            <person name="Abouelleil A."/>
            <person name="Allen A.W."/>
            <person name="Alvarado L."/>
            <person name="Arachchi H.M."/>
            <person name="Berlin A.M."/>
            <person name="Chapman S.B."/>
            <person name="Gainer-Dewar J."/>
            <person name="Goldberg J."/>
            <person name="Griggs A."/>
            <person name="Gujja S."/>
            <person name="Hansen M."/>
            <person name="Howarth C."/>
            <person name="Imamovic A."/>
            <person name="Ireland A."/>
            <person name="Larimer J."/>
            <person name="McCowan C."/>
            <person name="Murphy C."/>
            <person name="Pearson M."/>
            <person name="Poon T.W."/>
            <person name="Priest M."/>
            <person name="Roberts A."/>
            <person name="Saif S."/>
            <person name="Shea T."/>
            <person name="Sisk P."/>
            <person name="Sykes S."/>
            <person name="Wortman J."/>
            <person name="Nusbaum C."/>
            <person name="Birren B."/>
        </authorList>
    </citation>
    <scope>NUCLEOTIDE SEQUENCE [LARGE SCALE GENOMIC DNA]</scope>
    <source>
        <strain evidence="6 7">P1976</strain>
    </source>
</reference>
<dbReference type="GO" id="GO:0016020">
    <property type="term" value="C:membrane"/>
    <property type="evidence" value="ECO:0007669"/>
    <property type="project" value="TreeGrafter"/>
</dbReference>
<keyword evidence="1" id="KW-0349">Heme</keyword>
<feature type="domain" description="Cytochrome b5 heme-binding" evidence="5">
    <location>
        <begin position="416"/>
        <end position="493"/>
    </location>
</feature>
<evidence type="ECO:0000313" key="6">
    <source>
        <dbReference type="EMBL" id="ETO67374.1"/>
    </source>
</evidence>
<keyword evidence="2" id="KW-0479">Metal-binding</keyword>
<name>A0A080ZL63_PHYNI</name>
<evidence type="ECO:0000256" key="2">
    <source>
        <dbReference type="ARBA" id="ARBA00022723"/>
    </source>
</evidence>
<dbReference type="AlphaFoldDB" id="A0A080ZL63"/>
<evidence type="ECO:0000256" key="1">
    <source>
        <dbReference type="ARBA" id="ARBA00022617"/>
    </source>
</evidence>
<dbReference type="Gene3D" id="2.40.40.20">
    <property type="match status" value="1"/>
</dbReference>
<dbReference type="SMART" id="SM01117">
    <property type="entry name" value="Cyt-b5"/>
    <property type="match status" value="1"/>
</dbReference>
<comment type="caution">
    <text evidence="6">The sequence shown here is derived from an EMBL/GenBank/DDBJ whole genome shotgun (WGS) entry which is preliminary data.</text>
</comment>
<dbReference type="PANTHER" id="PTHR19359">
    <property type="entry name" value="CYTOCHROME B5"/>
    <property type="match status" value="1"/>
</dbReference>
<dbReference type="InterPro" id="IPR050668">
    <property type="entry name" value="Cytochrome_b5"/>
</dbReference>
<dbReference type="InterPro" id="IPR001199">
    <property type="entry name" value="Cyt_B5-like_heme/steroid-bd"/>
</dbReference>
<evidence type="ECO:0000256" key="3">
    <source>
        <dbReference type="ARBA" id="ARBA00023004"/>
    </source>
</evidence>
<gene>
    <name evidence="6" type="ORF">F444_15674</name>
</gene>
<comment type="similarity">
    <text evidence="4">Belongs to the cytochrome b5 family.</text>
</comment>
<organism evidence="6 7">
    <name type="scientific">Phytophthora nicotianae P1976</name>
    <dbReference type="NCBI Taxonomy" id="1317066"/>
    <lineage>
        <taxon>Eukaryota</taxon>
        <taxon>Sar</taxon>
        <taxon>Stramenopiles</taxon>
        <taxon>Oomycota</taxon>
        <taxon>Peronosporomycetes</taxon>
        <taxon>Peronosporales</taxon>
        <taxon>Peronosporaceae</taxon>
        <taxon>Phytophthora</taxon>
    </lineage>
</organism>
<dbReference type="PROSITE" id="PS50255">
    <property type="entry name" value="CYTOCHROME_B5_2"/>
    <property type="match status" value="1"/>
</dbReference>
<proteinExistence type="inferred from homology"/>
<evidence type="ECO:0000256" key="4">
    <source>
        <dbReference type="ARBA" id="ARBA00038168"/>
    </source>
</evidence>
<dbReference type="PANTHER" id="PTHR19359:SF95">
    <property type="entry name" value="CYTOCHROME B5 TYPE B"/>
    <property type="match status" value="1"/>
</dbReference>
<evidence type="ECO:0000313" key="7">
    <source>
        <dbReference type="Proteomes" id="UP000028582"/>
    </source>
</evidence>
<accession>A0A080ZL63</accession>
<dbReference type="EMBL" id="ANJA01002899">
    <property type="protein sequence ID" value="ETO67374.1"/>
    <property type="molecule type" value="Genomic_DNA"/>
</dbReference>
<protein>
    <recommendedName>
        <fullName evidence="5">Cytochrome b5 heme-binding domain-containing protein</fullName>
    </recommendedName>
</protein>
<sequence length="533" mass="60110">MNSTVNSVVQIRTLVQQSHKSQICVVAVHTIYHTGDHQKMPWNANNNPAGEIRAPAMAAVLRLKKQQQGSMDTGVVWTRSLRVEELDELDITSEQLRHCALVHPEDFPVDASGPDGAALLHPRLHAQFVVSVRPHDAVPRGSIALSQPQMINLELCRLQTENWTLFTDRVPTANAVAIEIRPLLEEQDGEDSDEDMGVATQPPTAPIVTDAKEFAAAFAKFTWQRVLTEHERLVMPYKDGRNYFVRVLEIDAEDEDETDFTMPDSYRGRVDEDVQVFVSSEGGQSPAFELLNVTPISSAGLASMRSDVVTVLTNDEEEFPVKKKLLFPCIKLSSAVLSGKGVHKDASTTIEVDVDCCTFDRVLLYLEHEARNDGTEFQFDPSVTDDLLAAAITVGCIGLQEVCQRRFGEFETRVRKEAIRWEEVVHRNESGEVWLVMQGMVLDITRWIPEHPGGSELIAQEAMNVDSTVMFEIYHASRQSFRYLKQFYIGELSEFDISAMPKSKEQPSEAFIQELQQYTTWRIKPQEHSFKSF</sequence>
<evidence type="ECO:0000259" key="5">
    <source>
        <dbReference type="PROSITE" id="PS50255"/>
    </source>
</evidence>
<dbReference type="SUPFAM" id="SSF55856">
    <property type="entry name" value="Cytochrome b5-like heme/steroid binding domain"/>
    <property type="match status" value="1"/>
</dbReference>
<dbReference type="GO" id="GO:0020037">
    <property type="term" value="F:heme binding"/>
    <property type="evidence" value="ECO:0007669"/>
    <property type="project" value="TreeGrafter"/>
</dbReference>
<dbReference type="Gene3D" id="3.10.120.10">
    <property type="entry name" value="Cytochrome b5-like heme/steroid binding domain"/>
    <property type="match status" value="1"/>
</dbReference>
<dbReference type="InterPro" id="IPR036400">
    <property type="entry name" value="Cyt_B5-like_heme/steroid_sf"/>
</dbReference>
<keyword evidence="3" id="KW-0408">Iron</keyword>
<dbReference type="Pfam" id="PF00173">
    <property type="entry name" value="Cyt-b5"/>
    <property type="match status" value="1"/>
</dbReference>
<dbReference type="Proteomes" id="UP000028582">
    <property type="component" value="Unassembled WGS sequence"/>
</dbReference>
<dbReference type="GO" id="GO:0046872">
    <property type="term" value="F:metal ion binding"/>
    <property type="evidence" value="ECO:0007669"/>
    <property type="project" value="UniProtKB-KW"/>
</dbReference>